<evidence type="ECO:0000256" key="3">
    <source>
        <dbReference type="SAM" id="SignalP"/>
    </source>
</evidence>
<comment type="caution">
    <text evidence="4">The sequence shown here is derived from an EMBL/GenBank/DDBJ whole genome shotgun (WGS) entry which is preliminary data.</text>
</comment>
<evidence type="ECO:0000313" key="4">
    <source>
        <dbReference type="EMBL" id="PJJ63714.1"/>
    </source>
</evidence>
<protein>
    <recommendedName>
        <fullName evidence="6">ABC-type phosphate transport system substrate-binding protein</fullName>
    </recommendedName>
</protein>
<feature type="region of interest" description="Disordered" evidence="1">
    <location>
        <begin position="811"/>
        <end position="860"/>
    </location>
</feature>
<evidence type="ECO:0008006" key="6">
    <source>
        <dbReference type="Google" id="ProtNLM"/>
    </source>
</evidence>
<proteinExistence type="predicted"/>
<dbReference type="Gene3D" id="3.40.190.10">
    <property type="entry name" value="Periplasmic binding protein-like II"/>
    <property type="match status" value="1"/>
</dbReference>
<gene>
    <name evidence="4" type="ORF">CLV54_1387</name>
</gene>
<name>A0A2M9C074_9MICO</name>
<reference evidence="4 5" key="1">
    <citation type="submission" date="2017-11" db="EMBL/GenBank/DDBJ databases">
        <title>Genomic Encyclopedia of Archaeal and Bacterial Type Strains, Phase II (KMG-II): From Individual Species to Whole Genera.</title>
        <authorList>
            <person name="Goeker M."/>
        </authorList>
    </citation>
    <scope>NUCLEOTIDE SEQUENCE [LARGE SCALE GENOMIC DNA]</scope>
    <source>
        <strain evidence="4 5">DSM 25625</strain>
    </source>
</reference>
<keyword evidence="2" id="KW-0812">Transmembrane</keyword>
<keyword evidence="3" id="KW-0732">Signal</keyword>
<dbReference type="EMBL" id="PGFB01000002">
    <property type="protein sequence ID" value="PJJ63714.1"/>
    <property type="molecule type" value="Genomic_DNA"/>
</dbReference>
<dbReference type="SUPFAM" id="SSF53850">
    <property type="entry name" value="Periplasmic binding protein-like II"/>
    <property type="match status" value="1"/>
</dbReference>
<sequence>METNTVSRTPSFRNRVRRVRVASASIVVASLAGLIALQPLSAAPSASAADGGTASEMTVKWNGDAGPAAQFQPERDSSSVHFEDFKNLELTVSQTKDLGDQTVRVSVKNFAGTERASVLNETSDFGYNYLQAMQCWGNPNDPAFYETCQWGGWSVGAWPRTPAYSEMPGKAGGATLWRGGSFDLDVPFRSAQDNLFSSIPIGDGNPLQPMFDSNTSNEVSVARVGQDGSGWFDIETQSSAAAPQLDCGNPERADGTRCWLVVVPRGSHRDPDLRLADCVGSIVGGSYDRAGIDPRVQVGSPINPSCGFWDNRIVVPLDFSPVGTRCEAGEEERRVVGSPLLVGAMSSWQRVLCPTLGTTYTFSANPDGVAREQLVSGQAGLAFTSRPLTPEEFPGEDISEQLDSMRIVYAPLAVSGLTVGMQLIDGFGRRDTYSLTPRIMAKMLTQSYADLSPGEDLSHLSTVARSYISMLDDPDFALAGNPPSGVSTRAFRLVVSGPAGVDANRLLWQWIQADVDARAFLNGQADPWGMTVNPYYLPKGHPDAKVPDIDYEAAVVKTDPSGEVIYRPVGLAHEDGSPQSLATEAIDTFPKADESLRPLKVYPSVGGVANVNPTSRADSQQWSPYQDTPERVARQVFRADTGSATVWDPYKANPRGDSGDWVSGGRMLPTGRFIAGVTDTASADLFGLVLARLQVPRASESDPVVFVEPSDESLSHARDEAAPLSGTVVRQVDPASLSAEAYPLTVTTYAAVRLDGADPAILRDYAKFIEWATTAGQEPGSGPGQLPRGYLPLDAEQTAEAHEAVLELRAAADSEAARPPVADSPPLAGGSGGADGTSGNGAPLSMADSPLSLGPVSPNTPVVSVTPEATAQATASVTGAVALGGSLIAGVFGLAVAPLLLRRRSLGP</sequence>
<keyword evidence="2" id="KW-1133">Transmembrane helix</keyword>
<evidence type="ECO:0000256" key="1">
    <source>
        <dbReference type="SAM" id="MobiDB-lite"/>
    </source>
</evidence>
<organism evidence="4 5">
    <name type="scientific">Compostimonas suwonensis</name>
    <dbReference type="NCBI Taxonomy" id="1048394"/>
    <lineage>
        <taxon>Bacteria</taxon>
        <taxon>Bacillati</taxon>
        <taxon>Actinomycetota</taxon>
        <taxon>Actinomycetes</taxon>
        <taxon>Micrococcales</taxon>
        <taxon>Microbacteriaceae</taxon>
        <taxon>Compostimonas</taxon>
    </lineage>
</organism>
<evidence type="ECO:0000256" key="2">
    <source>
        <dbReference type="SAM" id="Phobius"/>
    </source>
</evidence>
<feature type="signal peptide" evidence="3">
    <location>
        <begin position="1"/>
        <end position="48"/>
    </location>
</feature>
<feature type="transmembrane region" description="Helical" evidence="2">
    <location>
        <begin position="880"/>
        <end position="901"/>
    </location>
</feature>
<evidence type="ECO:0000313" key="5">
    <source>
        <dbReference type="Proteomes" id="UP000230161"/>
    </source>
</evidence>
<feature type="compositionally biased region" description="Gly residues" evidence="1">
    <location>
        <begin position="829"/>
        <end position="839"/>
    </location>
</feature>
<dbReference type="Proteomes" id="UP000230161">
    <property type="component" value="Unassembled WGS sequence"/>
</dbReference>
<keyword evidence="5" id="KW-1185">Reference proteome</keyword>
<accession>A0A2M9C074</accession>
<keyword evidence="2" id="KW-0472">Membrane</keyword>
<feature type="chain" id="PRO_5014999979" description="ABC-type phosphate transport system substrate-binding protein" evidence="3">
    <location>
        <begin position="49"/>
        <end position="908"/>
    </location>
</feature>
<dbReference type="AlphaFoldDB" id="A0A2M9C074"/>